<dbReference type="EMBL" id="MFZG01000023">
    <property type="protein sequence ID" value="OGK16367.1"/>
    <property type="molecule type" value="Genomic_DNA"/>
</dbReference>
<proteinExistence type="inferred from homology"/>
<dbReference type="GO" id="GO:0003887">
    <property type="term" value="F:DNA-directed DNA polymerase activity"/>
    <property type="evidence" value="ECO:0007669"/>
    <property type="project" value="UniProtKB-KW"/>
</dbReference>
<gene>
    <name evidence="3" type="primary">dnaX</name>
    <name evidence="5" type="ORF">A2774_02835</name>
</gene>
<accession>A0A1F7GC08</accession>
<keyword evidence="3" id="KW-0235">DNA replication</keyword>
<reference evidence="5 6" key="1">
    <citation type="journal article" date="2016" name="Nat. Commun.">
        <title>Thousands of microbial genomes shed light on interconnected biogeochemical processes in an aquifer system.</title>
        <authorList>
            <person name="Anantharaman K."/>
            <person name="Brown C.T."/>
            <person name="Hug L.A."/>
            <person name="Sharon I."/>
            <person name="Castelle C.J."/>
            <person name="Probst A.J."/>
            <person name="Thomas B.C."/>
            <person name="Singh A."/>
            <person name="Wilkins M.J."/>
            <person name="Karaoz U."/>
            <person name="Brodie E.L."/>
            <person name="Williams K.H."/>
            <person name="Hubbard S.S."/>
            <person name="Banfield J.F."/>
        </authorList>
    </citation>
    <scope>NUCLEOTIDE SEQUENCE [LARGE SCALE GENOMIC DNA]</scope>
</reference>
<dbReference type="InterPro" id="IPR050238">
    <property type="entry name" value="DNA_Rep/Repair_Clamp_Loader"/>
</dbReference>
<dbReference type="Proteomes" id="UP000177208">
    <property type="component" value="Unassembled WGS sequence"/>
</dbReference>
<dbReference type="SMART" id="SM00382">
    <property type="entry name" value="AAA"/>
    <property type="match status" value="1"/>
</dbReference>
<comment type="catalytic activity">
    <reaction evidence="2 3">
        <text>DNA(n) + a 2'-deoxyribonucleoside 5'-triphosphate = DNA(n+1) + diphosphate</text>
        <dbReference type="Rhea" id="RHEA:22508"/>
        <dbReference type="Rhea" id="RHEA-COMP:17339"/>
        <dbReference type="Rhea" id="RHEA-COMP:17340"/>
        <dbReference type="ChEBI" id="CHEBI:33019"/>
        <dbReference type="ChEBI" id="CHEBI:61560"/>
        <dbReference type="ChEBI" id="CHEBI:173112"/>
        <dbReference type="EC" id="2.7.7.7"/>
    </reaction>
</comment>
<evidence type="ECO:0000256" key="1">
    <source>
        <dbReference type="ARBA" id="ARBA00022932"/>
    </source>
</evidence>
<dbReference type="InterPro" id="IPR003593">
    <property type="entry name" value="AAA+_ATPase"/>
</dbReference>
<comment type="caution">
    <text evidence="5">The sequence shown here is derived from an EMBL/GenBank/DDBJ whole genome shotgun (WGS) entry which is preliminary data.</text>
</comment>
<organism evidence="5 6">
    <name type="scientific">Candidatus Roizmanbacteria bacterium RIFCSPHIGHO2_01_FULL_39_12c</name>
    <dbReference type="NCBI Taxonomy" id="1802031"/>
    <lineage>
        <taxon>Bacteria</taxon>
        <taxon>Candidatus Roizmaniibacteriota</taxon>
    </lineage>
</organism>
<dbReference type="PANTHER" id="PTHR11669">
    <property type="entry name" value="REPLICATION FACTOR C / DNA POLYMERASE III GAMMA-TAU SUBUNIT"/>
    <property type="match status" value="1"/>
</dbReference>
<evidence type="ECO:0000313" key="5">
    <source>
        <dbReference type="EMBL" id="OGK16367.1"/>
    </source>
</evidence>
<keyword evidence="3" id="KW-0067">ATP-binding</keyword>
<dbReference type="InterPro" id="IPR027417">
    <property type="entry name" value="P-loop_NTPase"/>
</dbReference>
<dbReference type="GO" id="GO:0006261">
    <property type="term" value="P:DNA-templated DNA replication"/>
    <property type="evidence" value="ECO:0007669"/>
    <property type="project" value="TreeGrafter"/>
</dbReference>
<dbReference type="NCBIfam" id="TIGR02397">
    <property type="entry name" value="dnaX_nterm"/>
    <property type="match status" value="1"/>
</dbReference>
<dbReference type="InterPro" id="IPR012763">
    <property type="entry name" value="DNA_pol_III_sug/sutau_N"/>
</dbReference>
<name>A0A1F7GC08_9BACT</name>
<dbReference type="GO" id="GO:0005524">
    <property type="term" value="F:ATP binding"/>
    <property type="evidence" value="ECO:0007669"/>
    <property type="project" value="UniProtKB-KW"/>
</dbReference>
<dbReference type="SUPFAM" id="SSF52540">
    <property type="entry name" value="P-loop containing nucleoside triphosphate hydrolases"/>
    <property type="match status" value="1"/>
</dbReference>
<keyword evidence="1 3" id="KW-0239">DNA-directed DNA polymerase</keyword>
<evidence type="ECO:0000313" key="6">
    <source>
        <dbReference type="Proteomes" id="UP000177208"/>
    </source>
</evidence>
<evidence type="ECO:0000256" key="2">
    <source>
        <dbReference type="ARBA" id="ARBA00049244"/>
    </source>
</evidence>
<dbReference type="GO" id="GO:0009360">
    <property type="term" value="C:DNA polymerase III complex"/>
    <property type="evidence" value="ECO:0007669"/>
    <property type="project" value="InterPro"/>
</dbReference>
<dbReference type="CDD" id="cd00009">
    <property type="entry name" value="AAA"/>
    <property type="match status" value="1"/>
</dbReference>
<evidence type="ECO:0000259" key="4">
    <source>
        <dbReference type="SMART" id="SM00382"/>
    </source>
</evidence>
<dbReference type="EC" id="2.7.7.7" evidence="3"/>
<comment type="function">
    <text evidence="3">DNA polymerase III is a complex, multichain enzyme responsible for most of the replicative synthesis in bacteria. This DNA polymerase also exhibits 3' to 5' exonuclease activity.</text>
</comment>
<evidence type="ECO:0000256" key="3">
    <source>
        <dbReference type="RuleBase" id="RU364063"/>
    </source>
</evidence>
<dbReference type="AlphaFoldDB" id="A0A1F7GC08"/>
<comment type="subunit">
    <text evidence="3">DNA polymerase III contains a core (composed of alpha, epsilon and theta chains) that associates with a tau subunit. This core dimerizes to form the POLIII' complex. PolIII' associates with the gamma complex (composed of gamma, delta, delta', psi and chi chains) and with the beta chain to form the complete DNA polymerase III complex.</text>
</comment>
<keyword evidence="3" id="KW-0547">Nucleotide-binding</keyword>
<dbReference type="PANTHER" id="PTHR11669:SF0">
    <property type="entry name" value="PROTEIN STICHEL-LIKE 2"/>
    <property type="match status" value="1"/>
</dbReference>
<dbReference type="Pfam" id="PF13177">
    <property type="entry name" value="DNA_pol3_delta2"/>
    <property type="match status" value="1"/>
</dbReference>
<dbReference type="Gene3D" id="3.40.50.300">
    <property type="entry name" value="P-loop containing nucleotide triphosphate hydrolases"/>
    <property type="match status" value="1"/>
</dbReference>
<sequence>MYYLKHRPKTIEDLDNQKVKEIVKKILESKKIPHALLFIGQKGTGKTSTARIISKALNCSSSKDTEPCNKCKNCLAVDSFSSPDIIELDAASNRGIEDIKNLIRESNFYPMNNRYRIFIIDEAQMITSDAFNALLKTLEEPPESVIFILATTNPEKIPKTIQSRCSVINFAKAKKTEIISMLKKIAHREKLKIDEKLLELISEHSDHSFRDAAKILEELVVQEKLTYEEGIKFLGLLRENFLSLLINKKPDEIFTWIEEFNRSGGNFKNLIEKLLDELRILLLANNGIKSDEFTAQAKISTENIVLLMKLLTEAYKNLKITPIESLPLEIAVVEFYNSRNSKS</sequence>
<protein>
    <recommendedName>
        <fullName evidence="3">DNA polymerase III subunit gamma/tau</fullName>
        <ecNumber evidence="3">2.7.7.7</ecNumber>
    </recommendedName>
</protein>
<comment type="similarity">
    <text evidence="3">Belongs to the DnaX/STICHEL family.</text>
</comment>
<keyword evidence="3" id="KW-0548">Nucleotidyltransferase</keyword>
<dbReference type="Gene3D" id="1.10.8.60">
    <property type="match status" value="1"/>
</dbReference>
<feature type="domain" description="AAA+ ATPase" evidence="4">
    <location>
        <begin position="32"/>
        <end position="174"/>
    </location>
</feature>
<keyword evidence="3" id="KW-0808">Transferase</keyword>